<sequence>MLLSRKQFINAFVPDVSVQKYHHAPITAEVKSTANKRLWGL</sequence>
<organism evidence="1 2">
    <name type="scientific">Virgibacillus chiguensis</name>
    <dbReference type="NCBI Taxonomy" id="411959"/>
    <lineage>
        <taxon>Bacteria</taxon>
        <taxon>Bacillati</taxon>
        <taxon>Bacillota</taxon>
        <taxon>Bacilli</taxon>
        <taxon>Bacillales</taxon>
        <taxon>Bacillaceae</taxon>
        <taxon>Virgibacillus</taxon>
    </lineage>
</organism>
<keyword evidence="2" id="KW-1185">Reference proteome</keyword>
<accession>A0A1M5VD14</accession>
<reference evidence="2" key="1">
    <citation type="submission" date="2016-11" db="EMBL/GenBank/DDBJ databases">
        <authorList>
            <person name="Varghese N."/>
            <person name="Submissions S."/>
        </authorList>
    </citation>
    <scope>NUCLEOTIDE SEQUENCE [LARGE SCALE GENOMIC DNA]</scope>
    <source>
        <strain evidence="2">CGMCC 1.6496</strain>
    </source>
</reference>
<dbReference type="Proteomes" id="UP000184079">
    <property type="component" value="Unassembled WGS sequence"/>
</dbReference>
<evidence type="ECO:0000313" key="1">
    <source>
        <dbReference type="EMBL" id="SHH73172.1"/>
    </source>
</evidence>
<dbReference type="AlphaFoldDB" id="A0A1M5VD14"/>
<gene>
    <name evidence="1" type="ORF">SAMN05421807_11254</name>
</gene>
<dbReference type="RefSeq" id="WP_280157498.1">
    <property type="nucleotide sequence ID" value="NZ_FQXD01000012.1"/>
</dbReference>
<proteinExistence type="predicted"/>
<dbReference type="EMBL" id="FQXD01000012">
    <property type="protein sequence ID" value="SHH73172.1"/>
    <property type="molecule type" value="Genomic_DNA"/>
</dbReference>
<name>A0A1M5VD14_9BACI</name>
<protein>
    <submittedName>
        <fullName evidence="1">Uncharacterized protein</fullName>
    </submittedName>
</protein>
<evidence type="ECO:0000313" key="2">
    <source>
        <dbReference type="Proteomes" id="UP000184079"/>
    </source>
</evidence>